<sequence length="706" mass="77226">MATFAFKPQYTYKPTPPRLKGTATRSKPAPEQHSIFKKLQHIKSSGSLLSTPRPAAAAAAADDYGGYRPGIRGTGTVYGCSDKANNDENDDGRDLPTIEELLLAKLQEQGFATKDRDPDKTGGVDGVASEGRGGSVDQSRSAQSDNSGGSPDDPVILLRDDDLSAGKAEVDNVSLRAESTEPDAGNFDSPENAVDSTAPATLNPDIWHDIDDLHQPAPRLRLAELGASMSDSIRPHAPPSRLSSEPVHNSIGDVDLYPSRARSEATTSARHRSPPLCSRASPENQLSQEGHLHTGRGVADEHGLVGPALDSLPIDEGEREQHEVEQREDEDNDEDEDEDEGPQQEVNVAVVMTTERVRRSLRSADRGHSPPNHDPSPELSHNEAGSDSHREDELNSNEWDDDEKKPCPAKRKRGSSSYDGPMPKKRKHHLQQRYTRQRRPLSESRRPYTKSQSPLDLRSRVATSSRAKGRLPSSAPSVPQSIDTMMSLDDSSLSRSSKATPPTLTEITFRPHSAHCYSFTALVHNGYDGRGVSLAQVVRLIASTGHVGKIDDFTIKPIEQHSYLLSGFSWYASSRLSSSGTVLSTTVEAGRDYVDTTRTGPQYDNRAVDSRTVASRRCGPSSSNDDGGSSDSDPDVSSDDDGCSSEAEKQSGLSARMNIPWDPVDEQRLVAWKKEGKPWDWIFKKFPGRTHPAIRTRWSMVRPRSE</sequence>
<gene>
    <name evidence="2" type="ORF">IFR04_006234</name>
</gene>
<feature type="compositionally biased region" description="Basic and acidic residues" evidence="1">
    <location>
        <begin position="355"/>
        <end position="368"/>
    </location>
</feature>
<feature type="compositionally biased region" description="Polar residues" evidence="1">
    <location>
        <begin position="136"/>
        <end position="149"/>
    </location>
</feature>
<reference evidence="2" key="1">
    <citation type="submission" date="2021-02" db="EMBL/GenBank/DDBJ databases">
        <title>Genome sequence Cadophora malorum strain M34.</title>
        <authorList>
            <person name="Stefanovic E."/>
            <person name="Vu D."/>
            <person name="Scully C."/>
            <person name="Dijksterhuis J."/>
            <person name="Roader J."/>
            <person name="Houbraken J."/>
        </authorList>
    </citation>
    <scope>NUCLEOTIDE SEQUENCE</scope>
    <source>
        <strain evidence="2">M34</strain>
    </source>
</reference>
<feature type="compositionally biased region" description="Basic and acidic residues" evidence="1">
    <location>
        <begin position="113"/>
        <end position="122"/>
    </location>
</feature>
<name>A0A8H7WBE3_9HELO</name>
<keyword evidence="3" id="KW-1185">Reference proteome</keyword>
<feature type="region of interest" description="Disordered" evidence="1">
    <location>
        <begin position="12"/>
        <end position="32"/>
    </location>
</feature>
<dbReference type="EMBL" id="JAFJYH010000080">
    <property type="protein sequence ID" value="KAG4420644.1"/>
    <property type="molecule type" value="Genomic_DNA"/>
</dbReference>
<comment type="caution">
    <text evidence="2">The sequence shown here is derived from an EMBL/GenBank/DDBJ whole genome shotgun (WGS) entry which is preliminary data.</text>
</comment>
<evidence type="ECO:0000313" key="3">
    <source>
        <dbReference type="Proteomes" id="UP000664132"/>
    </source>
</evidence>
<feature type="compositionally biased region" description="Basic and acidic residues" evidence="1">
    <location>
        <begin position="158"/>
        <end position="170"/>
    </location>
</feature>
<feature type="compositionally biased region" description="Low complexity" evidence="1">
    <location>
        <begin position="619"/>
        <end position="631"/>
    </location>
</feature>
<dbReference type="Proteomes" id="UP000664132">
    <property type="component" value="Unassembled WGS sequence"/>
</dbReference>
<feature type="compositionally biased region" description="Acidic residues" evidence="1">
    <location>
        <begin position="632"/>
        <end position="643"/>
    </location>
</feature>
<feature type="region of interest" description="Disordered" evidence="1">
    <location>
        <begin position="594"/>
        <end position="660"/>
    </location>
</feature>
<dbReference type="OrthoDB" id="5380548at2759"/>
<feature type="compositionally biased region" description="Low complexity" evidence="1">
    <location>
        <begin position="487"/>
        <end position="497"/>
    </location>
</feature>
<feature type="compositionally biased region" description="Basic and acidic residues" evidence="1">
    <location>
        <begin position="380"/>
        <end position="393"/>
    </location>
</feature>
<feature type="compositionally biased region" description="Acidic residues" evidence="1">
    <location>
        <begin position="326"/>
        <end position="342"/>
    </location>
</feature>
<organism evidence="2 3">
    <name type="scientific">Cadophora malorum</name>
    <dbReference type="NCBI Taxonomy" id="108018"/>
    <lineage>
        <taxon>Eukaryota</taxon>
        <taxon>Fungi</taxon>
        <taxon>Dikarya</taxon>
        <taxon>Ascomycota</taxon>
        <taxon>Pezizomycotina</taxon>
        <taxon>Leotiomycetes</taxon>
        <taxon>Helotiales</taxon>
        <taxon>Ploettnerulaceae</taxon>
        <taxon>Cadophora</taxon>
    </lineage>
</organism>
<evidence type="ECO:0008006" key="4">
    <source>
        <dbReference type="Google" id="ProtNLM"/>
    </source>
</evidence>
<feature type="compositionally biased region" description="Polar residues" evidence="1">
    <location>
        <begin position="474"/>
        <end position="484"/>
    </location>
</feature>
<feature type="region of interest" description="Disordered" evidence="1">
    <location>
        <begin position="230"/>
        <end position="500"/>
    </location>
</feature>
<feature type="compositionally biased region" description="Basic residues" evidence="1">
    <location>
        <begin position="423"/>
        <end position="439"/>
    </location>
</feature>
<evidence type="ECO:0000313" key="2">
    <source>
        <dbReference type="EMBL" id="KAG4420644.1"/>
    </source>
</evidence>
<accession>A0A8H7WBE3</accession>
<protein>
    <recommendedName>
        <fullName evidence="4">Myb-like domain-containing protein</fullName>
    </recommendedName>
</protein>
<feature type="region of interest" description="Disordered" evidence="1">
    <location>
        <begin position="109"/>
        <end position="211"/>
    </location>
</feature>
<dbReference type="AlphaFoldDB" id="A0A8H7WBE3"/>
<proteinExistence type="predicted"/>
<feature type="region of interest" description="Disordered" evidence="1">
    <location>
        <begin position="77"/>
        <end position="97"/>
    </location>
</feature>
<evidence type="ECO:0000256" key="1">
    <source>
        <dbReference type="SAM" id="MobiDB-lite"/>
    </source>
</evidence>